<name>A0ABU0AY31_9FIRM</name>
<sequence length="60" mass="7094">MSIRSRIKKLELKTNLSPIFIIGVEDGFYYVNDKKYNINEYNKWLNSIPEDSVLIIDDLN</sequence>
<dbReference type="RefSeq" id="WP_023056532.1">
    <property type="nucleotide sequence ID" value="NZ_JAUSTN010000006.1"/>
</dbReference>
<evidence type="ECO:0000313" key="1">
    <source>
        <dbReference type="EMBL" id="MDQ0275313.1"/>
    </source>
</evidence>
<keyword evidence="2" id="KW-1185">Reference proteome</keyword>
<protein>
    <submittedName>
        <fullName evidence="1">Uncharacterized protein</fullName>
    </submittedName>
</protein>
<organism evidence="1 2">
    <name type="scientific">Peptoniphilus koenoeneniae</name>
    <dbReference type="NCBI Taxonomy" id="507751"/>
    <lineage>
        <taxon>Bacteria</taxon>
        <taxon>Bacillati</taxon>
        <taxon>Bacillota</taxon>
        <taxon>Tissierellia</taxon>
        <taxon>Tissierellales</taxon>
        <taxon>Peptoniphilaceae</taxon>
        <taxon>Peptoniphilus</taxon>
    </lineage>
</organism>
<evidence type="ECO:0000313" key="2">
    <source>
        <dbReference type="Proteomes" id="UP001236559"/>
    </source>
</evidence>
<reference evidence="1 2" key="1">
    <citation type="submission" date="2023-07" db="EMBL/GenBank/DDBJ databases">
        <title>Genomic Encyclopedia of Type Strains, Phase IV (KMG-IV): sequencing the most valuable type-strain genomes for metagenomic binning, comparative biology and taxonomic classification.</title>
        <authorList>
            <person name="Goeker M."/>
        </authorList>
    </citation>
    <scope>NUCLEOTIDE SEQUENCE [LARGE SCALE GENOMIC DNA]</scope>
    <source>
        <strain evidence="1 2">DSM 22616</strain>
    </source>
</reference>
<dbReference type="Proteomes" id="UP001236559">
    <property type="component" value="Unassembled WGS sequence"/>
</dbReference>
<accession>A0ABU0AY31</accession>
<dbReference type="EMBL" id="JAUSTN010000006">
    <property type="protein sequence ID" value="MDQ0275313.1"/>
    <property type="molecule type" value="Genomic_DNA"/>
</dbReference>
<proteinExistence type="predicted"/>
<gene>
    <name evidence="1" type="ORF">J2S72_001338</name>
</gene>
<comment type="caution">
    <text evidence="1">The sequence shown here is derived from an EMBL/GenBank/DDBJ whole genome shotgun (WGS) entry which is preliminary data.</text>
</comment>